<dbReference type="STRING" id="756272.Plabr_2832"/>
<gene>
    <name evidence="2" type="ordered locus">Plabr_2832</name>
</gene>
<dbReference type="KEGG" id="pbs:Plabr_2832"/>
<organism evidence="2 3">
    <name type="scientific">Rubinisphaera brasiliensis (strain ATCC 49424 / DSM 5305 / JCM 21570 / IAM 15109 / NBRC 103401 / IFAM 1448)</name>
    <name type="common">Planctomyces brasiliensis</name>
    <dbReference type="NCBI Taxonomy" id="756272"/>
    <lineage>
        <taxon>Bacteria</taxon>
        <taxon>Pseudomonadati</taxon>
        <taxon>Planctomycetota</taxon>
        <taxon>Planctomycetia</taxon>
        <taxon>Planctomycetales</taxon>
        <taxon>Planctomycetaceae</taxon>
        <taxon>Rubinisphaera</taxon>
    </lineage>
</organism>
<dbReference type="HOGENOM" id="CLU_1851275_0_0_0"/>
<evidence type="ECO:0000313" key="2">
    <source>
        <dbReference type="EMBL" id="ADY60431.1"/>
    </source>
</evidence>
<reference evidence="3" key="1">
    <citation type="submission" date="2011-02" db="EMBL/GenBank/DDBJ databases">
        <title>The complete genome of Planctomyces brasiliensis DSM 5305.</title>
        <authorList>
            <person name="Lucas S."/>
            <person name="Copeland A."/>
            <person name="Lapidus A."/>
            <person name="Bruce D."/>
            <person name="Goodwin L."/>
            <person name="Pitluck S."/>
            <person name="Kyrpides N."/>
            <person name="Mavromatis K."/>
            <person name="Pagani I."/>
            <person name="Ivanova N."/>
            <person name="Ovchinnikova G."/>
            <person name="Lu M."/>
            <person name="Detter J.C."/>
            <person name="Han C."/>
            <person name="Land M."/>
            <person name="Hauser L."/>
            <person name="Markowitz V."/>
            <person name="Cheng J.-F."/>
            <person name="Hugenholtz P."/>
            <person name="Woyke T."/>
            <person name="Wu D."/>
            <person name="Tindall B."/>
            <person name="Pomrenke H.G."/>
            <person name="Brambilla E."/>
            <person name="Klenk H.-P."/>
            <person name="Eisen J.A."/>
        </authorList>
    </citation>
    <scope>NUCLEOTIDE SEQUENCE [LARGE SCALE GENOMIC DNA]</scope>
    <source>
        <strain evidence="3">ATCC 49424 / DSM 5305 / JCM 21570 / NBRC 103401 / IFAM 1448</strain>
    </source>
</reference>
<proteinExistence type="predicted"/>
<dbReference type="AlphaFoldDB" id="F0STG9"/>
<feature type="region of interest" description="Disordered" evidence="1">
    <location>
        <begin position="142"/>
        <end position="164"/>
    </location>
</feature>
<dbReference type="RefSeq" id="WP_013629153.1">
    <property type="nucleotide sequence ID" value="NC_015174.1"/>
</dbReference>
<sequence>MSASDPNCVFVTSNTQAADIIVDWLRSQGVQAEVQTHIKESDGVMMTPFANSDTSNHLEIHIADVDRAEEIRELILSRKDDLLSHAESVDKAPPEDMVVECEACGKSSVFPGELQGTVQECPHCGAYLDVPGGEDEFDWSIVDETQSEDELSENEDEDDSQTWG</sequence>
<dbReference type="EMBL" id="CP002546">
    <property type="protein sequence ID" value="ADY60431.1"/>
    <property type="molecule type" value="Genomic_DNA"/>
</dbReference>
<accession>F0STG9</accession>
<keyword evidence="3" id="KW-1185">Reference proteome</keyword>
<dbReference type="Proteomes" id="UP000006860">
    <property type="component" value="Chromosome"/>
</dbReference>
<dbReference type="eggNOG" id="ENOG50334NW">
    <property type="taxonomic scope" value="Bacteria"/>
</dbReference>
<dbReference type="OrthoDB" id="288709at2"/>
<evidence type="ECO:0000256" key="1">
    <source>
        <dbReference type="SAM" id="MobiDB-lite"/>
    </source>
</evidence>
<evidence type="ECO:0000313" key="3">
    <source>
        <dbReference type="Proteomes" id="UP000006860"/>
    </source>
</evidence>
<feature type="compositionally biased region" description="Acidic residues" evidence="1">
    <location>
        <begin position="145"/>
        <end position="164"/>
    </location>
</feature>
<name>F0STG9_RUBBR</name>
<protein>
    <submittedName>
        <fullName evidence="2">Uncharacterized protein</fullName>
    </submittedName>
</protein>